<evidence type="ECO:0000313" key="4">
    <source>
        <dbReference type="EMBL" id="AHH94705.1"/>
    </source>
</evidence>
<dbReference type="PANTHER" id="PTHR10314">
    <property type="entry name" value="CYSTATHIONINE BETA-SYNTHASE"/>
    <property type="match status" value="1"/>
</dbReference>
<dbReference type="eggNOG" id="COG0031">
    <property type="taxonomic scope" value="Bacteria"/>
</dbReference>
<keyword evidence="2" id="KW-0663">Pyridoxal phosphate</keyword>
<dbReference type="GO" id="GO:0016765">
    <property type="term" value="F:transferase activity, transferring alkyl or aryl (other than methyl) groups"/>
    <property type="evidence" value="ECO:0007669"/>
    <property type="project" value="UniProtKB-ARBA"/>
</dbReference>
<dbReference type="RefSeq" id="WP_025354931.1">
    <property type="nucleotide sequence ID" value="NZ_CP007155.1"/>
</dbReference>
<dbReference type="Gene3D" id="3.40.50.1100">
    <property type="match status" value="2"/>
</dbReference>
<feature type="domain" description="Tryptophan synthase beta chain-like PALP" evidence="3">
    <location>
        <begin position="6"/>
        <end position="291"/>
    </location>
</feature>
<sequence length="342" mass="36577">MTAPLDLIGGTPLLAPSNLRIAGGADLLLKLEGFNASGSVKARPALNMIRAAQARGDLPPGRPVVEPSSGNLGLALAMVCGWLGIECHLVVDPRMTAYSRHVMQMYGATVHQVDQPDEKGSWQGSRLARARQVVEELGALLLLQYSNPDNAAAHESLTANEIIGQLGGRVPEVCVVGVSTGGQISGLGRAFRAAGLPTEMVAVDVQGSSIFGGDYQAYRLRGLGLSWWPGNLDGEVLTRAYRVPERLAFTTARVLARREQIVSGGAAGAVLSVALREASLLGPENLVLAIVAERGDRYLGQFYQSAWRIEHDLDEDLNEASWLAKCLDLRPLDGQWRAKQPS</sequence>
<dbReference type="KEGG" id="kal:KALB_1332"/>
<protein>
    <recommendedName>
        <fullName evidence="3">Tryptophan synthase beta chain-like PALP domain-containing protein</fullName>
    </recommendedName>
</protein>
<dbReference type="CDD" id="cd01561">
    <property type="entry name" value="CBS_like"/>
    <property type="match status" value="1"/>
</dbReference>
<dbReference type="PROSITE" id="PS00901">
    <property type="entry name" value="CYS_SYNTHASE"/>
    <property type="match status" value="1"/>
</dbReference>
<dbReference type="HOGENOM" id="CLU_021018_1_0_11"/>
<dbReference type="GO" id="GO:0006535">
    <property type="term" value="P:cysteine biosynthetic process from serine"/>
    <property type="evidence" value="ECO:0007669"/>
    <property type="project" value="InterPro"/>
</dbReference>
<dbReference type="InterPro" id="IPR036052">
    <property type="entry name" value="TrpB-like_PALP_sf"/>
</dbReference>
<dbReference type="Proteomes" id="UP000019225">
    <property type="component" value="Chromosome"/>
</dbReference>
<dbReference type="AlphaFoldDB" id="W5W1Q4"/>
<evidence type="ECO:0000259" key="3">
    <source>
        <dbReference type="Pfam" id="PF00291"/>
    </source>
</evidence>
<organism evidence="4 5">
    <name type="scientific">Kutzneria albida DSM 43870</name>
    <dbReference type="NCBI Taxonomy" id="1449976"/>
    <lineage>
        <taxon>Bacteria</taxon>
        <taxon>Bacillati</taxon>
        <taxon>Actinomycetota</taxon>
        <taxon>Actinomycetes</taxon>
        <taxon>Pseudonocardiales</taxon>
        <taxon>Pseudonocardiaceae</taxon>
        <taxon>Kutzneria</taxon>
    </lineage>
</organism>
<proteinExistence type="predicted"/>
<dbReference type="EMBL" id="CP007155">
    <property type="protein sequence ID" value="AHH94705.1"/>
    <property type="molecule type" value="Genomic_DNA"/>
</dbReference>
<comment type="cofactor">
    <cofactor evidence="1">
        <name>pyridoxal 5'-phosphate</name>
        <dbReference type="ChEBI" id="CHEBI:597326"/>
    </cofactor>
</comment>
<reference evidence="4 5" key="1">
    <citation type="journal article" date="2014" name="BMC Genomics">
        <title>Complete genome sequence of producer of the glycopeptide antibiotic Aculeximycin Kutzneria albida DSM 43870T, a representative of minor genus of Pseudonocardiaceae.</title>
        <authorList>
            <person name="Rebets Y."/>
            <person name="Tokovenko B."/>
            <person name="Lushchyk I."/>
            <person name="Ruckert C."/>
            <person name="Zaburannyi N."/>
            <person name="Bechthold A."/>
            <person name="Kalinowski J."/>
            <person name="Luzhetskyy A."/>
        </authorList>
    </citation>
    <scope>NUCLEOTIDE SEQUENCE [LARGE SCALE GENOMIC DNA]</scope>
    <source>
        <strain evidence="4">DSM 43870</strain>
    </source>
</reference>
<gene>
    <name evidence="4" type="ORF">KALB_1332</name>
</gene>
<dbReference type="SUPFAM" id="SSF53686">
    <property type="entry name" value="Tryptophan synthase beta subunit-like PLP-dependent enzymes"/>
    <property type="match status" value="1"/>
</dbReference>
<evidence type="ECO:0000313" key="5">
    <source>
        <dbReference type="Proteomes" id="UP000019225"/>
    </source>
</evidence>
<dbReference type="InterPro" id="IPR050214">
    <property type="entry name" value="Cys_Synth/Cystath_Beta-Synth"/>
</dbReference>
<dbReference type="Pfam" id="PF00291">
    <property type="entry name" value="PALP"/>
    <property type="match status" value="1"/>
</dbReference>
<dbReference type="STRING" id="1449976.KALB_1332"/>
<keyword evidence="5" id="KW-1185">Reference proteome</keyword>
<evidence type="ECO:0000256" key="1">
    <source>
        <dbReference type="ARBA" id="ARBA00001933"/>
    </source>
</evidence>
<name>W5W1Q4_9PSEU</name>
<dbReference type="InterPro" id="IPR001216">
    <property type="entry name" value="P-phosphate_BS"/>
</dbReference>
<accession>W5W1Q4</accession>
<dbReference type="InterPro" id="IPR001926">
    <property type="entry name" value="TrpB-like_PALP"/>
</dbReference>
<dbReference type="OrthoDB" id="5176350at2"/>
<evidence type="ECO:0000256" key="2">
    <source>
        <dbReference type="ARBA" id="ARBA00022898"/>
    </source>
</evidence>